<dbReference type="Proteomes" id="UP001497623">
    <property type="component" value="Unassembled WGS sequence"/>
</dbReference>
<dbReference type="AlphaFoldDB" id="A0AAV2SQX9"/>
<feature type="non-terminal residue" evidence="3">
    <location>
        <position position="1"/>
    </location>
</feature>
<proteinExistence type="predicted"/>
<name>A0AAV2SQX9_MEGNR</name>
<keyword evidence="2" id="KW-1133">Transmembrane helix</keyword>
<gene>
    <name evidence="3" type="ORF">MNOR_LOCUS39251</name>
</gene>
<keyword evidence="2" id="KW-0812">Transmembrane</keyword>
<keyword evidence="4" id="KW-1185">Reference proteome</keyword>
<feature type="transmembrane region" description="Helical" evidence="2">
    <location>
        <begin position="13"/>
        <end position="37"/>
    </location>
</feature>
<protein>
    <submittedName>
        <fullName evidence="3">Uncharacterized protein</fullName>
    </submittedName>
</protein>
<feature type="compositionally biased region" description="Basic and acidic residues" evidence="1">
    <location>
        <begin position="43"/>
        <end position="67"/>
    </location>
</feature>
<feature type="compositionally biased region" description="Polar residues" evidence="1">
    <location>
        <begin position="77"/>
        <end position="100"/>
    </location>
</feature>
<sequence length="100" mass="11111">GVPKRNTEAWPRWLAYGAIGSAVLVLLVILMVVVVCYKRKKKQTYDDGRDDNIPDQRGHRGSTHDSENSLYGAALPTENTQRRGSVHGSENSLYGTVLQQ</sequence>
<reference evidence="3 4" key="1">
    <citation type="submission" date="2024-05" db="EMBL/GenBank/DDBJ databases">
        <authorList>
            <person name="Wallberg A."/>
        </authorList>
    </citation>
    <scope>NUCLEOTIDE SEQUENCE [LARGE SCALE GENOMIC DNA]</scope>
</reference>
<feature type="region of interest" description="Disordered" evidence="1">
    <location>
        <begin position="43"/>
        <end position="100"/>
    </location>
</feature>
<evidence type="ECO:0000256" key="1">
    <source>
        <dbReference type="SAM" id="MobiDB-lite"/>
    </source>
</evidence>
<organism evidence="3 4">
    <name type="scientific">Meganyctiphanes norvegica</name>
    <name type="common">Northern krill</name>
    <name type="synonym">Thysanopoda norvegica</name>
    <dbReference type="NCBI Taxonomy" id="48144"/>
    <lineage>
        <taxon>Eukaryota</taxon>
        <taxon>Metazoa</taxon>
        <taxon>Ecdysozoa</taxon>
        <taxon>Arthropoda</taxon>
        <taxon>Crustacea</taxon>
        <taxon>Multicrustacea</taxon>
        <taxon>Malacostraca</taxon>
        <taxon>Eumalacostraca</taxon>
        <taxon>Eucarida</taxon>
        <taxon>Euphausiacea</taxon>
        <taxon>Euphausiidae</taxon>
        <taxon>Meganyctiphanes</taxon>
    </lineage>
</organism>
<evidence type="ECO:0000313" key="3">
    <source>
        <dbReference type="EMBL" id="CAL4223427.1"/>
    </source>
</evidence>
<comment type="caution">
    <text evidence="3">The sequence shown here is derived from an EMBL/GenBank/DDBJ whole genome shotgun (WGS) entry which is preliminary data.</text>
</comment>
<dbReference type="EMBL" id="CAXKWB010099305">
    <property type="protein sequence ID" value="CAL4223427.1"/>
    <property type="molecule type" value="Genomic_DNA"/>
</dbReference>
<keyword evidence="2" id="KW-0472">Membrane</keyword>
<evidence type="ECO:0000256" key="2">
    <source>
        <dbReference type="SAM" id="Phobius"/>
    </source>
</evidence>
<accession>A0AAV2SQX9</accession>
<evidence type="ECO:0000313" key="4">
    <source>
        <dbReference type="Proteomes" id="UP001497623"/>
    </source>
</evidence>